<dbReference type="PANTHER" id="PTHR43046:SF2">
    <property type="entry name" value="8-OXO-DGTP DIPHOSPHATASE-RELATED"/>
    <property type="match status" value="1"/>
</dbReference>
<dbReference type="InterPro" id="IPR000086">
    <property type="entry name" value="NUDIX_hydrolase_dom"/>
</dbReference>
<dbReference type="RefSeq" id="WP_072815741.1">
    <property type="nucleotide sequence ID" value="NZ_LT670849.1"/>
</dbReference>
<dbReference type="PRINTS" id="PR00502">
    <property type="entry name" value="NUDIXFAMILY"/>
</dbReference>
<dbReference type="Gene3D" id="3.90.79.10">
    <property type="entry name" value="Nucleoside Triphosphate Pyrophosphohydrolase"/>
    <property type="match status" value="1"/>
</dbReference>
<evidence type="ECO:0000313" key="5">
    <source>
        <dbReference type="Proteomes" id="UP000184096"/>
    </source>
</evidence>
<dbReference type="AlphaFoldDB" id="A0A1M7SR13"/>
<evidence type="ECO:0000256" key="2">
    <source>
        <dbReference type="ARBA" id="ARBA00022801"/>
    </source>
</evidence>
<dbReference type="SUPFAM" id="SSF55811">
    <property type="entry name" value="Nudix"/>
    <property type="match status" value="1"/>
</dbReference>
<organism evidence="4 5">
    <name type="scientific">Bradyrhizobium erythrophlei</name>
    <dbReference type="NCBI Taxonomy" id="1437360"/>
    <lineage>
        <taxon>Bacteria</taxon>
        <taxon>Pseudomonadati</taxon>
        <taxon>Pseudomonadota</taxon>
        <taxon>Alphaproteobacteria</taxon>
        <taxon>Hyphomicrobiales</taxon>
        <taxon>Nitrobacteraceae</taxon>
        <taxon>Bradyrhizobium</taxon>
    </lineage>
</organism>
<dbReference type="PANTHER" id="PTHR43046">
    <property type="entry name" value="GDP-MANNOSE MANNOSYL HYDROLASE"/>
    <property type="match status" value="1"/>
</dbReference>
<dbReference type="EMBL" id="LT670849">
    <property type="protein sequence ID" value="SHN60854.1"/>
    <property type="molecule type" value="Genomic_DNA"/>
</dbReference>
<sequence>MPISQYLKTLRAKIGRDLVMLPAACVAIIDDQGRLLMGKEAETGLWMLPGGALDPNESPADAAIRECFEETGLLIEITGMIGVFGGPEFLVRYPNGDECYYISTAFRGTVINKSGVSGDGELSEIGYFSEAEFEKLATSPQTKLIVRTAFTNSNVPFFQPPTYSAVNLENIVPQTIKDLG</sequence>
<evidence type="ECO:0000256" key="1">
    <source>
        <dbReference type="ARBA" id="ARBA00001946"/>
    </source>
</evidence>
<reference evidence="5" key="1">
    <citation type="submission" date="2016-11" db="EMBL/GenBank/DDBJ databases">
        <authorList>
            <person name="Varghese N."/>
            <person name="Submissions S."/>
        </authorList>
    </citation>
    <scope>NUCLEOTIDE SEQUENCE [LARGE SCALE GENOMIC DNA]</scope>
    <source>
        <strain evidence="5">GAS401</strain>
    </source>
</reference>
<dbReference type="OrthoDB" id="954553at2"/>
<dbReference type="PROSITE" id="PS51462">
    <property type="entry name" value="NUDIX"/>
    <property type="match status" value="1"/>
</dbReference>
<comment type="cofactor">
    <cofactor evidence="1">
        <name>Mg(2+)</name>
        <dbReference type="ChEBI" id="CHEBI:18420"/>
    </cofactor>
</comment>
<evidence type="ECO:0000313" key="4">
    <source>
        <dbReference type="EMBL" id="SHN60854.1"/>
    </source>
</evidence>
<evidence type="ECO:0000259" key="3">
    <source>
        <dbReference type="PROSITE" id="PS51462"/>
    </source>
</evidence>
<dbReference type="GO" id="GO:0016787">
    <property type="term" value="F:hydrolase activity"/>
    <property type="evidence" value="ECO:0007669"/>
    <property type="project" value="UniProtKB-KW"/>
</dbReference>
<proteinExistence type="predicted"/>
<keyword evidence="2" id="KW-0378">Hydrolase</keyword>
<gene>
    <name evidence="4" type="ORF">SAMN05444170_0046</name>
</gene>
<dbReference type="Proteomes" id="UP000184096">
    <property type="component" value="Chromosome I"/>
</dbReference>
<dbReference type="InterPro" id="IPR015797">
    <property type="entry name" value="NUDIX_hydrolase-like_dom_sf"/>
</dbReference>
<dbReference type="InterPro" id="IPR020476">
    <property type="entry name" value="Nudix_hydrolase"/>
</dbReference>
<accession>A0A1M7SR13</accession>
<protein>
    <submittedName>
        <fullName evidence="4">ADP-ribose pyrophosphatase YjhB, NUDIX family</fullName>
    </submittedName>
</protein>
<keyword evidence="5" id="KW-1185">Reference proteome</keyword>
<dbReference type="Pfam" id="PF00293">
    <property type="entry name" value="NUDIX"/>
    <property type="match status" value="1"/>
</dbReference>
<name>A0A1M7SR13_9BRAD</name>
<feature type="domain" description="Nudix hydrolase" evidence="3">
    <location>
        <begin position="20"/>
        <end position="150"/>
    </location>
</feature>